<dbReference type="Proteomes" id="UP001381693">
    <property type="component" value="Unassembled WGS sequence"/>
</dbReference>
<accession>A0AAN9A4B5</accession>
<comment type="caution">
    <text evidence="1">The sequence shown here is derived from an EMBL/GenBank/DDBJ whole genome shotgun (WGS) entry which is preliminary data.</text>
</comment>
<organism evidence="1 2">
    <name type="scientific">Halocaridina rubra</name>
    <name type="common">Hawaiian red shrimp</name>
    <dbReference type="NCBI Taxonomy" id="373956"/>
    <lineage>
        <taxon>Eukaryota</taxon>
        <taxon>Metazoa</taxon>
        <taxon>Ecdysozoa</taxon>
        <taxon>Arthropoda</taxon>
        <taxon>Crustacea</taxon>
        <taxon>Multicrustacea</taxon>
        <taxon>Malacostraca</taxon>
        <taxon>Eumalacostraca</taxon>
        <taxon>Eucarida</taxon>
        <taxon>Decapoda</taxon>
        <taxon>Pleocyemata</taxon>
        <taxon>Caridea</taxon>
        <taxon>Atyoidea</taxon>
        <taxon>Atyidae</taxon>
        <taxon>Halocaridina</taxon>
    </lineage>
</organism>
<feature type="non-terminal residue" evidence="1">
    <location>
        <position position="1"/>
    </location>
</feature>
<proteinExistence type="predicted"/>
<name>A0AAN9A4B5_HALRR</name>
<gene>
    <name evidence="1" type="ORF">SK128_018230</name>
</gene>
<evidence type="ECO:0000313" key="2">
    <source>
        <dbReference type="Proteomes" id="UP001381693"/>
    </source>
</evidence>
<dbReference type="EMBL" id="JAXCGZ010012227">
    <property type="protein sequence ID" value="KAK7073704.1"/>
    <property type="molecule type" value="Genomic_DNA"/>
</dbReference>
<keyword evidence="2" id="KW-1185">Reference proteome</keyword>
<protein>
    <submittedName>
        <fullName evidence="1">Uncharacterized protein</fullName>
    </submittedName>
</protein>
<sequence>MESIELRELIAVCLDDEKFHVNDEALHSEALVLGTSGVLPETESIELSDLSVISNEQLASPVWKENTPGTEYIELSDLSAISNEQLAGTIWKENTTSVCLVKDVSVQVNESKLSYKMTDHEIARLLLHMPVMSRGVKDTNLENYRLMRTQCRGVPKGDAIAEIAEEVKEFIDDWKYFI</sequence>
<reference evidence="1 2" key="1">
    <citation type="submission" date="2023-11" db="EMBL/GenBank/DDBJ databases">
        <title>Halocaridina rubra genome assembly.</title>
        <authorList>
            <person name="Smith C."/>
        </authorList>
    </citation>
    <scope>NUCLEOTIDE SEQUENCE [LARGE SCALE GENOMIC DNA]</scope>
    <source>
        <strain evidence="1">EP-1</strain>
        <tissue evidence="1">Whole</tissue>
    </source>
</reference>
<evidence type="ECO:0000313" key="1">
    <source>
        <dbReference type="EMBL" id="KAK7073704.1"/>
    </source>
</evidence>
<dbReference type="AlphaFoldDB" id="A0AAN9A4B5"/>